<dbReference type="Proteomes" id="UP001266305">
    <property type="component" value="Unassembled WGS sequence"/>
</dbReference>
<organism evidence="1 2">
    <name type="scientific">Saguinus oedipus</name>
    <name type="common">Cotton-top tamarin</name>
    <name type="synonym">Oedipomidas oedipus</name>
    <dbReference type="NCBI Taxonomy" id="9490"/>
    <lineage>
        <taxon>Eukaryota</taxon>
        <taxon>Metazoa</taxon>
        <taxon>Chordata</taxon>
        <taxon>Craniata</taxon>
        <taxon>Vertebrata</taxon>
        <taxon>Euteleostomi</taxon>
        <taxon>Mammalia</taxon>
        <taxon>Eutheria</taxon>
        <taxon>Euarchontoglires</taxon>
        <taxon>Primates</taxon>
        <taxon>Haplorrhini</taxon>
        <taxon>Platyrrhini</taxon>
        <taxon>Cebidae</taxon>
        <taxon>Callitrichinae</taxon>
        <taxon>Saguinus</taxon>
    </lineage>
</organism>
<protein>
    <submittedName>
        <fullName evidence="1">Protein Bop</fullName>
    </submittedName>
</protein>
<comment type="caution">
    <text evidence="1">The sequence shown here is derived from an EMBL/GenBank/DDBJ whole genome shotgun (WGS) entry which is preliminary data.</text>
</comment>
<keyword evidence="2" id="KW-1185">Reference proteome</keyword>
<dbReference type="EMBL" id="JASSZA010000007">
    <property type="protein sequence ID" value="KAK2107391.1"/>
    <property type="molecule type" value="Genomic_DNA"/>
</dbReference>
<evidence type="ECO:0000313" key="2">
    <source>
        <dbReference type="Proteomes" id="UP001266305"/>
    </source>
</evidence>
<reference evidence="1 2" key="1">
    <citation type="submission" date="2023-05" db="EMBL/GenBank/DDBJ databases">
        <title>B98-5 Cell Line De Novo Hybrid Assembly: An Optical Mapping Approach.</title>
        <authorList>
            <person name="Kananen K."/>
            <person name="Auerbach J.A."/>
            <person name="Kautto E."/>
            <person name="Blachly J.S."/>
        </authorList>
    </citation>
    <scope>NUCLEOTIDE SEQUENCE [LARGE SCALE GENOMIC DNA]</scope>
    <source>
        <strain evidence="1">B95-8</strain>
        <tissue evidence="1">Cell line</tissue>
    </source>
</reference>
<proteinExistence type="predicted"/>
<accession>A0ABQ9VE05</accession>
<gene>
    <name evidence="1" type="primary">RTL10_2</name>
    <name evidence="1" type="ORF">P7K49_016905</name>
</gene>
<sequence>MPRGRYHQQGPGVPIWAAADYANAHPWQQMDQASSGVASTPLVDPWIERPCCRDPVCVRTIMEQKSTASGAPGSQLAERGPQAGCMPSPRPCGVDFCWVPCLDPGTFDGSPWLLDRFLAQLDDYMSFGFDHYQDNTSCVYKNLGHLTGRAQARAAPYLVGDLPLPDDYKLFWISRKLFKIRTVWLSTTRWFPVPCPWPPASHQCTLSCLQ</sequence>
<evidence type="ECO:0000313" key="1">
    <source>
        <dbReference type="EMBL" id="KAK2107391.1"/>
    </source>
</evidence>
<name>A0ABQ9VE05_SAGOE</name>